<dbReference type="SUPFAM" id="SSF47413">
    <property type="entry name" value="lambda repressor-like DNA-binding domains"/>
    <property type="match status" value="1"/>
</dbReference>
<dbReference type="Gene3D" id="1.10.260.40">
    <property type="entry name" value="lambda repressor-like DNA-binding domains"/>
    <property type="match status" value="1"/>
</dbReference>
<dbReference type="NCBIfam" id="TIGR02607">
    <property type="entry name" value="antidote_HigA"/>
    <property type="match status" value="1"/>
</dbReference>
<feature type="domain" description="HTH cro/C1-type" evidence="2">
    <location>
        <begin position="20"/>
        <end position="69"/>
    </location>
</feature>
<dbReference type="PROSITE" id="PS50943">
    <property type="entry name" value="HTH_CROC1"/>
    <property type="match status" value="1"/>
</dbReference>
<keyword evidence="1" id="KW-0238">DNA-binding</keyword>
<accession>A0A1W0CG67</accession>
<dbReference type="PANTHER" id="PTHR36924:SF1">
    <property type="entry name" value="ANTITOXIN HIGA-1"/>
    <property type="match status" value="1"/>
</dbReference>
<name>A0A1W0CG67_9NEIS</name>
<dbReference type="SMART" id="SM00530">
    <property type="entry name" value="HTH_XRE"/>
    <property type="match status" value="1"/>
</dbReference>
<dbReference type="InterPro" id="IPR010982">
    <property type="entry name" value="Lambda_DNA-bd_dom_sf"/>
</dbReference>
<comment type="caution">
    <text evidence="3">The sequence shown here is derived from an EMBL/GenBank/DDBJ whole genome shotgun (WGS) entry which is preliminary data.</text>
</comment>
<dbReference type="InterPro" id="IPR013430">
    <property type="entry name" value="Toxin_antidote_HigA"/>
</dbReference>
<dbReference type="PANTHER" id="PTHR36924">
    <property type="entry name" value="ANTITOXIN HIGA-1"/>
    <property type="match status" value="1"/>
</dbReference>
<evidence type="ECO:0000313" key="4">
    <source>
        <dbReference type="Proteomes" id="UP000192721"/>
    </source>
</evidence>
<dbReference type="EMBL" id="MUKV01000037">
    <property type="protein sequence ID" value="OQS33699.1"/>
    <property type="molecule type" value="Genomic_DNA"/>
</dbReference>
<dbReference type="Pfam" id="PF01381">
    <property type="entry name" value="HTH_3"/>
    <property type="match status" value="1"/>
</dbReference>
<dbReference type="AlphaFoldDB" id="A0A1W0CG67"/>
<reference evidence="3 4" key="1">
    <citation type="submission" date="2017-02" db="EMBL/GenBank/DDBJ databases">
        <title>Chromobacterium haemolyticum H5244.</title>
        <authorList>
            <person name="Gulvik C.A."/>
        </authorList>
    </citation>
    <scope>NUCLEOTIDE SEQUENCE [LARGE SCALE GENOMIC DNA]</scope>
    <source>
        <strain evidence="3 4">H5244</strain>
    </source>
</reference>
<proteinExistence type="predicted"/>
<gene>
    <name evidence="3" type="ORF">B0T45_20110</name>
</gene>
<evidence type="ECO:0000256" key="1">
    <source>
        <dbReference type="ARBA" id="ARBA00023125"/>
    </source>
</evidence>
<evidence type="ECO:0000313" key="3">
    <source>
        <dbReference type="EMBL" id="OQS33699.1"/>
    </source>
</evidence>
<protein>
    <submittedName>
        <fullName evidence="3">Addiction module antidote protein, HigA family</fullName>
    </submittedName>
</protein>
<dbReference type="InterPro" id="IPR001387">
    <property type="entry name" value="Cro/C1-type_HTH"/>
</dbReference>
<dbReference type="Proteomes" id="UP000192721">
    <property type="component" value="Unassembled WGS sequence"/>
</dbReference>
<dbReference type="CDD" id="cd00093">
    <property type="entry name" value="HTH_XRE"/>
    <property type="match status" value="1"/>
</dbReference>
<dbReference type="GO" id="GO:0003677">
    <property type="term" value="F:DNA binding"/>
    <property type="evidence" value="ECO:0007669"/>
    <property type="project" value="UniProtKB-KW"/>
</dbReference>
<organism evidence="3 4">
    <name type="scientific">Chromobacterium haemolyticum</name>
    <dbReference type="NCBI Taxonomy" id="394935"/>
    <lineage>
        <taxon>Bacteria</taxon>
        <taxon>Pseudomonadati</taxon>
        <taxon>Pseudomonadota</taxon>
        <taxon>Betaproteobacteria</taxon>
        <taxon>Neisseriales</taxon>
        <taxon>Chromobacteriaceae</taxon>
        <taxon>Chromobacterium</taxon>
    </lineage>
</organism>
<sequence length="98" mass="11142">MEREIPLAHPGEILELEFLNENGITPYALAKAIDVPATRISKIIHGERSITPDTALRLGRYFDMDPQFWLNLQAHYDLENARQEISSTLDKIKPLKAA</sequence>
<evidence type="ECO:0000259" key="2">
    <source>
        <dbReference type="PROSITE" id="PS50943"/>
    </source>
</evidence>